<dbReference type="EMBL" id="JBHRXZ010000016">
    <property type="protein sequence ID" value="MFC3607286.1"/>
    <property type="molecule type" value="Genomic_DNA"/>
</dbReference>
<evidence type="ECO:0000313" key="8">
    <source>
        <dbReference type="EMBL" id="MFC3607286.1"/>
    </source>
</evidence>
<feature type="transmembrane region" description="Helical" evidence="6">
    <location>
        <begin position="77"/>
        <end position="95"/>
    </location>
</feature>
<evidence type="ECO:0000256" key="4">
    <source>
        <dbReference type="ARBA" id="ARBA00022989"/>
    </source>
</evidence>
<feature type="domain" description="Major facilitator superfamily (MFS) profile" evidence="7">
    <location>
        <begin position="8"/>
        <end position="385"/>
    </location>
</feature>
<dbReference type="Gene3D" id="1.20.1250.20">
    <property type="entry name" value="MFS general substrate transporter like domains"/>
    <property type="match status" value="1"/>
</dbReference>
<dbReference type="PRINTS" id="PR01035">
    <property type="entry name" value="TCRTETA"/>
</dbReference>
<reference evidence="9" key="1">
    <citation type="journal article" date="2019" name="Int. J. Syst. Evol. Microbiol.">
        <title>The Global Catalogue of Microorganisms (GCM) 10K type strain sequencing project: providing services to taxonomists for standard genome sequencing and annotation.</title>
        <authorList>
            <consortium name="The Broad Institute Genomics Platform"/>
            <consortium name="The Broad Institute Genome Sequencing Center for Infectious Disease"/>
            <person name="Wu L."/>
            <person name="Ma J."/>
        </authorList>
    </citation>
    <scope>NUCLEOTIDE SEQUENCE [LARGE SCALE GENOMIC DNA]</scope>
    <source>
        <strain evidence="9">KCTC 42447</strain>
    </source>
</reference>
<dbReference type="Proteomes" id="UP001595630">
    <property type="component" value="Unassembled WGS sequence"/>
</dbReference>
<feature type="transmembrane region" description="Helical" evidence="6">
    <location>
        <begin position="135"/>
        <end position="154"/>
    </location>
</feature>
<feature type="transmembrane region" description="Helical" evidence="6">
    <location>
        <begin position="45"/>
        <end position="65"/>
    </location>
</feature>
<keyword evidence="9" id="KW-1185">Reference proteome</keyword>
<proteinExistence type="predicted"/>
<keyword evidence="3 6" id="KW-0812">Transmembrane</keyword>
<feature type="transmembrane region" description="Helical" evidence="6">
    <location>
        <begin position="295"/>
        <end position="319"/>
    </location>
</feature>
<evidence type="ECO:0000256" key="5">
    <source>
        <dbReference type="ARBA" id="ARBA00023136"/>
    </source>
</evidence>
<dbReference type="PROSITE" id="PS51257">
    <property type="entry name" value="PROKAR_LIPOPROTEIN"/>
    <property type="match status" value="1"/>
</dbReference>
<dbReference type="InterPro" id="IPR020846">
    <property type="entry name" value="MFS_dom"/>
</dbReference>
<feature type="transmembrane region" description="Helical" evidence="6">
    <location>
        <begin position="362"/>
        <end position="380"/>
    </location>
</feature>
<feature type="transmembrane region" description="Helical" evidence="6">
    <location>
        <begin position="242"/>
        <end position="263"/>
    </location>
</feature>
<dbReference type="Pfam" id="PF07690">
    <property type="entry name" value="MFS_1"/>
    <property type="match status" value="1"/>
</dbReference>
<feature type="transmembrane region" description="Helical" evidence="6">
    <location>
        <begin position="12"/>
        <end position="33"/>
    </location>
</feature>
<feature type="transmembrane region" description="Helical" evidence="6">
    <location>
        <begin position="331"/>
        <end position="356"/>
    </location>
</feature>
<evidence type="ECO:0000313" key="9">
    <source>
        <dbReference type="Proteomes" id="UP001595630"/>
    </source>
</evidence>
<evidence type="ECO:0000256" key="2">
    <source>
        <dbReference type="ARBA" id="ARBA00022475"/>
    </source>
</evidence>
<name>A0ABV7T4T9_9GAMM</name>
<accession>A0ABV7T4T9</accession>
<keyword evidence="4 6" id="KW-1133">Transmembrane helix</keyword>
<keyword evidence="5 6" id="KW-0472">Membrane</keyword>
<gene>
    <name evidence="8" type="ORF">ACFOMF_05780</name>
</gene>
<dbReference type="PANTHER" id="PTHR43124:SF3">
    <property type="entry name" value="CHLORAMPHENICOL EFFLUX PUMP RV0191"/>
    <property type="match status" value="1"/>
</dbReference>
<comment type="caution">
    <text evidence="8">The sequence shown here is derived from an EMBL/GenBank/DDBJ whole genome shotgun (WGS) entry which is preliminary data.</text>
</comment>
<evidence type="ECO:0000256" key="3">
    <source>
        <dbReference type="ARBA" id="ARBA00022692"/>
    </source>
</evidence>
<evidence type="ECO:0000259" key="7">
    <source>
        <dbReference type="PROSITE" id="PS50850"/>
    </source>
</evidence>
<evidence type="ECO:0000256" key="1">
    <source>
        <dbReference type="ARBA" id="ARBA00004651"/>
    </source>
</evidence>
<dbReference type="CDD" id="cd17473">
    <property type="entry name" value="MFS_arabinose_efflux_permease_like"/>
    <property type="match status" value="1"/>
</dbReference>
<protein>
    <submittedName>
        <fullName evidence="8">MFS transporter</fullName>
    </submittedName>
</protein>
<comment type="subcellular location">
    <subcellularLocation>
        <location evidence="1">Cell membrane</location>
        <topology evidence="1">Multi-pass membrane protein</topology>
    </subcellularLocation>
</comment>
<sequence length="401" mass="41772">MRNASWPQTALLMIGSCLSVLAAVLVAPLLPAMMQHFSETPGSAVLVPLIIALPALMVALLAPFAGVIADRVARKPLLLICLALYSVFGLMPVWLDSLYLIVLSRAGIGLAEAGIMTCCTTLIGDYYSGVRRQRLLALQMVVTSLSAVLFITLAGFLGSETWRTPFLLYGVGFVLLPLCAWLLWEPARHSDVHGAEPAQLFPWKALMPLYVLTFLAGLSLLVVPSQGGYLLNLLGVEAPQLIGMTMGANQLAIVIGAVSFRMLVRYRLDALLLAGFALTGIGGLLLATAPSHAVALVAVVINGLGIGLLMPTLITWIMAQVGGTLRGRATGGFTSAMFGGQFASPLVVVALTGGVIASLPTALAVIGAVQVLVALICLAVPRIGGLQARLSPGAGAAHSTH</sequence>
<dbReference type="InterPro" id="IPR001958">
    <property type="entry name" value="Tet-R_TetA/multi-R_MdtG-like"/>
</dbReference>
<feature type="transmembrane region" description="Helical" evidence="6">
    <location>
        <begin position="101"/>
        <end position="123"/>
    </location>
</feature>
<dbReference type="SUPFAM" id="SSF103473">
    <property type="entry name" value="MFS general substrate transporter"/>
    <property type="match status" value="1"/>
</dbReference>
<dbReference type="RefSeq" id="WP_386362171.1">
    <property type="nucleotide sequence ID" value="NZ_JBHRXZ010000016.1"/>
</dbReference>
<organism evidence="8 9">
    <name type="scientific">Stutzerimonas tarimensis</name>
    <dbReference type="NCBI Taxonomy" id="1507735"/>
    <lineage>
        <taxon>Bacteria</taxon>
        <taxon>Pseudomonadati</taxon>
        <taxon>Pseudomonadota</taxon>
        <taxon>Gammaproteobacteria</taxon>
        <taxon>Pseudomonadales</taxon>
        <taxon>Pseudomonadaceae</taxon>
        <taxon>Stutzerimonas</taxon>
    </lineage>
</organism>
<keyword evidence="2" id="KW-1003">Cell membrane</keyword>
<feature type="transmembrane region" description="Helical" evidence="6">
    <location>
        <begin position="270"/>
        <end position="289"/>
    </location>
</feature>
<dbReference type="InterPro" id="IPR050189">
    <property type="entry name" value="MFS_Efflux_Transporters"/>
</dbReference>
<evidence type="ECO:0000256" key="6">
    <source>
        <dbReference type="SAM" id="Phobius"/>
    </source>
</evidence>
<dbReference type="InterPro" id="IPR036259">
    <property type="entry name" value="MFS_trans_sf"/>
</dbReference>
<feature type="transmembrane region" description="Helical" evidence="6">
    <location>
        <begin position="166"/>
        <end position="184"/>
    </location>
</feature>
<dbReference type="PROSITE" id="PS50850">
    <property type="entry name" value="MFS"/>
    <property type="match status" value="1"/>
</dbReference>
<dbReference type="InterPro" id="IPR011701">
    <property type="entry name" value="MFS"/>
</dbReference>
<dbReference type="PANTHER" id="PTHR43124">
    <property type="entry name" value="PURINE EFFLUX PUMP PBUE"/>
    <property type="match status" value="1"/>
</dbReference>
<feature type="transmembrane region" description="Helical" evidence="6">
    <location>
        <begin position="205"/>
        <end position="222"/>
    </location>
</feature>